<dbReference type="Gene3D" id="2.120.10.30">
    <property type="entry name" value="TolB, C-terminal domain"/>
    <property type="match status" value="1"/>
</dbReference>
<reference evidence="2" key="1">
    <citation type="journal article" date="2019" name="Int. J. Syst. Evol. Microbiol.">
        <title>The Global Catalogue of Microorganisms (GCM) 10K type strain sequencing project: providing services to taxonomists for standard genome sequencing and annotation.</title>
        <authorList>
            <consortium name="The Broad Institute Genomics Platform"/>
            <consortium name="The Broad Institute Genome Sequencing Center for Infectious Disease"/>
            <person name="Wu L."/>
            <person name="Ma J."/>
        </authorList>
    </citation>
    <scope>NUCLEOTIDE SEQUENCE [LARGE SCALE GENOMIC DNA]</scope>
    <source>
        <strain evidence="2">JCM 16117</strain>
    </source>
</reference>
<evidence type="ECO:0000313" key="2">
    <source>
        <dbReference type="Proteomes" id="UP001500929"/>
    </source>
</evidence>
<dbReference type="EMBL" id="BAAAQY010000002">
    <property type="protein sequence ID" value="GAA2227247.1"/>
    <property type="molecule type" value="Genomic_DNA"/>
</dbReference>
<dbReference type="InterPro" id="IPR051922">
    <property type="entry name" value="Bact_Sporulation_Assoc"/>
</dbReference>
<organism evidence="1 2">
    <name type="scientific">Herbiconiux moechotypicola</name>
    <dbReference type="NCBI Taxonomy" id="637393"/>
    <lineage>
        <taxon>Bacteria</taxon>
        <taxon>Bacillati</taxon>
        <taxon>Actinomycetota</taxon>
        <taxon>Actinomycetes</taxon>
        <taxon>Micrococcales</taxon>
        <taxon>Microbacteriaceae</taxon>
        <taxon>Herbiconiux</taxon>
    </lineage>
</organism>
<dbReference type="Pfam" id="PF04122">
    <property type="entry name" value="CW_binding_2"/>
    <property type="match status" value="3"/>
</dbReference>
<dbReference type="Gene3D" id="3.40.50.12090">
    <property type="match status" value="1"/>
</dbReference>
<evidence type="ECO:0008006" key="3">
    <source>
        <dbReference type="Google" id="ProtNLM"/>
    </source>
</evidence>
<gene>
    <name evidence="1" type="ORF">GCM10009851_09240</name>
</gene>
<dbReference type="PANTHER" id="PTHR30032:SF8">
    <property type="entry name" value="GERMINATION-SPECIFIC N-ACETYLMURAMOYL-L-ALANINE AMIDASE"/>
    <property type="match status" value="1"/>
</dbReference>
<dbReference type="SUPFAM" id="SSF82171">
    <property type="entry name" value="DPP6 N-terminal domain-like"/>
    <property type="match status" value="1"/>
</dbReference>
<sequence length="658" mass="66133">MVTEYGGAEGNDESVDPVISAGGDFVAFATSATNLGIAIPTGTRQIVVWNRKTGVFGVASLSGGTGSIAANSGTGHPTISDDGSVIAFESTASNLTPESNSGVQQIFVRDLARETTTLVSIDETAGTASGGSKVSTSPSISGDGHTVTFITESLLTSTPTRGFVQAYARNLSLRQTTMISIDTAGTGGANAQVSSVDISADGTKAVFDTAATNQTPDHLVGGSHVFLRDSGLRATKIVSRDEYGDLALGVLPTIAGSGAVVAFSSSSSGVTSGLSSSSMQVFVRDLTTADTTLISGPLGIGGGADPGNVNPLSVALSEGGDFAAFTMTANNLVSGGASIFSQVYARGVADDPSVVRVSGPDRYSVAESIATRLFTADSHSIVFVTSGEGYPDALSASAAAASIRAVGAPVVLVRRDSVPTGVAAEILREGPRNVVIVGGPATVSEGVVDELRRLTGKSPITIDGANRYTASTATSAFFFQPGVPVAYVASGEGFADALAGGAVAGAGKGPVLLTPKGGVTAEVKAELERLKPGKIVVLGGAGTVSDAVVTELQGIAPTTRVAGADRFATAVEASKSVFGANTRNVYIASGETFPDALSASAAAAASHGPLLLVAKDGIPASVVAELKRLNPRKITVVGGPNTVSDRVVTELKNYLRKE</sequence>
<evidence type="ECO:0000313" key="1">
    <source>
        <dbReference type="EMBL" id="GAA2227247.1"/>
    </source>
</evidence>
<accession>A0ABP5Q6E1</accession>
<keyword evidence="2" id="KW-1185">Reference proteome</keyword>
<dbReference type="InterPro" id="IPR007253">
    <property type="entry name" value="Cell_wall-bd_2"/>
</dbReference>
<name>A0ABP5Q6E1_9MICO</name>
<dbReference type="PANTHER" id="PTHR30032">
    <property type="entry name" value="N-ACETYLMURAMOYL-L-ALANINE AMIDASE-RELATED"/>
    <property type="match status" value="1"/>
</dbReference>
<proteinExistence type="predicted"/>
<dbReference type="Proteomes" id="UP001500929">
    <property type="component" value="Unassembled WGS sequence"/>
</dbReference>
<dbReference type="InterPro" id="IPR011042">
    <property type="entry name" value="6-blade_b-propeller_TolB-like"/>
</dbReference>
<protein>
    <recommendedName>
        <fullName evidence="3">Cell wall-binding repeat-containing protein</fullName>
    </recommendedName>
</protein>
<comment type="caution">
    <text evidence="1">The sequence shown here is derived from an EMBL/GenBank/DDBJ whole genome shotgun (WGS) entry which is preliminary data.</text>
</comment>